<evidence type="ECO:0000256" key="7">
    <source>
        <dbReference type="ARBA" id="ARBA00022833"/>
    </source>
</evidence>
<dbReference type="GO" id="GO:0006508">
    <property type="term" value="P:proteolysis"/>
    <property type="evidence" value="ECO:0007669"/>
    <property type="project" value="UniProtKB-KW"/>
</dbReference>
<evidence type="ECO:0000256" key="10">
    <source>
        <dbReference type="ARBA" id="ARBA00023136"/>
    </source>
</evidence>
<evidence type="ECO:0000313" key="15">
    <source>
        <dbReference type="EMBL" id="KHF43188.1"/>
    </source>
</evidence>
<dbReference type="PANTHER" id="PTHR43221">
    <property type="entry name" value="PROTEASE HTPX"/>
    <property type="match status" value="1"/>
</dbReference>
<feature type="transmembrane region" description="Helical" evidence="13">
    <location>
        <begin position="193"/>
        <end position="212"/>
    </location>
</feature>
<organism evidence="15 16">
    <name type="scientific">Saccharomonospora viridis</name>
    <dbReference type="NCBI Taxonomy" id="1852"/>
    <lineage>
        <taxon>Bacteria</taxon>
        <taxon>Bacillati</taxon>
        <taxon>Actinomycetota</taxon>
        <taxon>Actinomycetes</taxon>
        <taxon>Pseudonocardiales</taxon>
        <taxon>Pseudonocardiaceae</taxon>
        <taxon>Saccharomonospora</taxon>
    </lineage>
</organism>
<keyword evidence="5" id="KW-0479">Metal-binding</keyword>
<dbReference type="Gene3D" id="3.30.2010.10">
    <property type="entry name" value="Metalloproteases ('zincins'), catalytic domain"/>
    <property type="match status" value="1"/>
</dbReference>
<evidence type="ECO:0000259" key="14">
    <source>
        <dbReference type="Pfam" id="PF01435"/>
    </source>
</evidence>
<evidence type="ECO:0000256" key="5">
    <source>
        <dbReference type="ARBA" id="ARBA00022723"/>
    </source>
</evidence>
<keyword evidence="3 11" id="KW-0645">Protease</keyword>
<dbReference type="EMBL" id="JRZE01000006">
    <property type="protein sequence ID" value="KHF43188.1"/>
    <property type="molecule type" value="Genomic_DNA"/>
</dbReference>
<dbReference type="GO" id="GO:0005886">
    <property type="term" value="C:plasma membrane"/>
    <property type="evidence" value="ECO:0007669"/>
    <property type="project" value="UniProtKB-SubCell"/>
</dbReference>
<evidence type="ECO:0000256" key="1">
    <source>
        <dbReference type="ARBA" id="ARBA00004651"/>
    </source>
</evidence>
<evidence type="ECO:0000256" key="13">
    <source>
        <dbReference type="SAM" id="Phobius"/>
    </source>
</evidence>
<keyword evidence="10 13" id="KW-0472">Membrane</keyword>
<dbReference type="InterPro" id="IPR001915">
    <property type="entry name" value="Peptidase_M48"/>
</dbReference>
<dbReference type="PANTHER" id="PTHR43221:SF1">
    <property type="entry name" value="PROTEASE HTPX"/>
    <property type="match status" value="1"/>
</dbReference>
<evidence type="ECO:0000256" key="8">
    <source>
        <dbReference type="ARBA" id="ARBA00022989"/>
    </source>
</evidence>
<name>A0A837D8L3_9PSEU</name>
<keyword evidence="2" id="KW-1003">Cell membrane</keyword>
<feature type="transmembrane region" description="Helical" evidence="13">
    <location>
        <begin position="72"/>
        <end position="97"/>
    </location>
</feature>
<accession>A0A837D8L3</accession>
<comment type="cofactor">
    <cofactor evidence="11">
        <name>Zn(2+)</name>
        <dbReference type="ChEBI" id="CHEBI:29105"/>
    </cofactor>
    <text evidence="11">Binds 1 zinc ion per subunit.</text>
</comment>
<dbReference type="OrthoDB" id="3474767at2"/>
<dbReference type="Pfam" id="PF01435">
    <property type="entry name" value="Peptidase_M48"/>
    <property type="match status" value="1"/>
</dbReference>
<reference evidence="15 16" key="1">
    <citation type="submission" date="2014-10" db="EMBL/GenBank/DDBJ databases">
        <title>Genome sequence of Micropolyspora internatus JCM3315.</title>
        <authorList>
            <person name="Shin S.-K."/>
            <person name="Yi H."/>
        </authorList>
    </citation>
    <scope>NUCLEOTIDE SEQUENCE [LARGE SCALE GENOMIC DNA]</scope>
    <source>
        <strain evidence="15 16">JCM 3315</strain>
    </source>
</reference>
<keyword evidence="8 13" id="KW-1133">Transmembrane helix</keyword>
<protein>
    <recommendedName>
        <fullName evidence="14">Peptidase M48 domain-containing protein</fullName>
    </recommendedName>
</protein>
<feature type="compositionally biased region" description="Pro residues" evidence="12">
    <location>
        <begin position="33"/>
        <end position="42"/>
    </location>
</feature>
<evidence type="ECO:0000256" key="4">
    <source>
        <dbReference type="ARBA" id="ARBA00022692"/>
    </source>
</evidence>
<evidence type="ECO:0000256" key="11">
    <source>
        <dbReference type="RuleBase" id="RU003983"/>
    </source>
</evidence>
<gene>
    <name evidence="15" type="ORF">MINT15_33900</name>
</gene>
<feature type="domain" description="Peptidase M48" evidence="14">
    <location>
        <begin position="118"/>
        <end position="316"/>
    </location>
</feature>
<dbReference type="RefSeq" id="WP_082002422.1">
    <property type="nucleotide sequence ID" value="NZ_CALJZO010000030.1"/>
</dbReference>
<feature type="region of interest" description="Disordered" evidence="12">
    <location>
        <begin position="1"/>
        <end position="44"/>
    </location>
</feature>
<keyword evidence="6 11" id="KW-0378">Hydrolase</keyword>
<proteinExistence type="inferred from homology"/>
<comment type="similarity">
    <text evidence="11">Belongs to the peptidase M48 family.</text>
</comment>
<evidence type="ECO:0000256" key="6">
    <source>
        <dbReference type="ARBA" id="ARBA00022801"/>
    </source>
</evidence>
<comment type="caution">
    <text evidence="15">The sequence shown here is derived from an EMBL/GenBank/DDBJ whole genome shotgun (WGS) entry which is preliminary data.</text>
</comment>
<dbReference type="GO" id="GO:0004222">
    <property type="term" value="F:metalloendopeptidase activity"/>
    <property type="evidence" value="ECO:0007669"/>
    <property type="project" value="InterPro"/>
</dbReference>
<dbReference type="GO" id="GO:0046872">
    <property type="term" value="F:metal ion binding"/>
    <property type="evidence" value="ECO:0007669"/>
    <property type="project" value="UniProtKB-KW"/>
</dbReference>
<evidence type="ECO:0000256" key="12">
    <source>
        <dbReference type="SAM" id="MobiDB-lite"/>
    </source>
</evidence>
<evidence type="ECO:0000256" key="2">
    <source>
        <dbReference type="ARBA" id="ARBA00022475"/>
    </source>
</evidence>
<sequence>MSITGPNMVPPSHENQAPLPDPEQPLGAHVPNSPTPTTPPTARPIARELGAKHGLDRSAIATVLWVLAPKALASLLVMYLLAPAWLLFWLVAGGLAFTSRFEPMVARLMGLRQPTAWEKRLLETVWGRVTARAGIASNSYTLWVQDSSEINASASLGTTIAITRGALSQLSPEELEAVLAHELGHHQLGHSTVAFLLYFYGLPVDLVMRFLGRVLWSTILSSGPGSVVFCLFAVTAMMVFPLTAVLLMSGPLSRYHSRRSEFAADEFAAKLGYGPQLAAVFQNWIDRGWEDHTTGWPARIMSTHPPLGERVLRLENLDSTPKG</sequence>
<dbReference type="InterPro" id="IPR050083">
    <property type="entry name" value="HtpX_protease"/>
</dbReference>
<keyword evidence="7 11" id="KW-0862">Zinc</keyword>
<evidence type="ECO:0000313" key="16">
    <source>
        <dbReference type="Proteomes" id="UP000030848"/>
    </source>
</evidence>
<dbReference type="Proteomes" id="UP000030848">
    <property type="component" value="Unassembled WGS sequence"/>
</dbReference>
<keyword evidence="9 11" id="KW-0482">Metalloprotease</keyword>
<evidence type="ECO:0000256" key="3">
    <source>
        <dbReference type="ARBA" id="ARBA00022670"/>
    </source>
</evidence>
<feature type="transmembrane region" description="Helical" evidence="13">
    <location>
        <begin position="224"/>
        <end position="249"/>
    </location>
</feature>
<keyword evidence="4 13" id="KW-0812">Transmembrane</keyword>
<dbReference type="AlphaFoldDB" id="A0A837D8L3"/>
<evidence type="ECO:0000256" key="9">
    <source>
        <dbReference type="ARBA" id="ARBA00023049"/>
    </source>
</evidence>
<comment type="subcellular location">
    <subcellularLocation>
        <location evidence="1">Cell membrane</location>
        <topology evidence="1">Multi-pass membrane protein</topology>
    </subcellularLocation>
</comment>